<dbReference type="EMBL" id="BLXT01003739">
    <property type="protein sequence ID" value="GFO04426.1"/>
    <property type="molecule type" value="Genomic_DNA"/>
</dbReference>
<protein>
    <submittedName>
        <fullName evidence="3">Uncharacterized protein</fullName>
    </submittedName>
</protein>
<name>A0AAV4ACP0_9GAST</name>
<reference evidence="3 4" key="1">
    <citation type="journal article" date="2021" name="Elife">
        <title>Chloroplast acquisition without the gene transfer in kleptoplastic sea slugs, Plakobranchus ocellatus.</title>
        <authorList>
            <person name="Maeda T."/>
            <person name="Takahashi S."/>
            <person name="Yoshida T."/>
            <person name="Shimamura S."/>
            <person name="Takaki Y."/>
            <person name="Nagai Y."/>
            <person name="Toyoda A."/>
            <person name="Suzuki Y."/>
            <person name="Arimoto A."/>
            <person name="Ishii H."/>
            <person name="Satoh N."/>
            <person name="Nishiyama T."/>
            <person name="Hasebe M."/>
            <person name="Maruyama T."/>
            <person name="Minagawa J."/>
            <person name="Obokata J."/>
            <person name="Shigenobu S."/>
        </authorList>
    </citation>
    <scope>NUCLEOTIDE SEQUENCE [LARGE SCALE GENOMIC DNA]</scope>
</reference>
<feature type="compositionally biased region" description="Basic and acidic residues" evidence="1">
    <location>
        <begin position="166"/>
        <end position="187"/>
    </location>
</feature>
<keyword evidence="2" id="KW-0732">Signal</keyword>
<dbReference type="AlphaFoldDB" id="A0AAV4ACP0"/>
<comment type="caution">
    <text evidence="3">The sequence shown here is derived from an EMBL/GenBank/DDBJ whole genome shotgun (WGS) entry which is preliminary data.</text>
</comment>
<organism evidence="3 4">
    <name type="scientific">Plakobranchus ocellatus</name>
    <dbReference type="NCBI Taxonomy" id="259542"/>
    <lineage>
        <taxon>Eukaryota</taxon>
        <taxon>Metazoa</taxon>
        <taxon>Spiralia</taxon>
        <taxon>Lophotrochozoa</taxon>
        <taxon>Mollusca</taxon>
        <taxon>Gastropoda</taxon>
        <taxon>Heterobranchia</taxon>
        <taxon>Euthyneura</taxon>
        <taxon>Panpulmonata</taxon>
        <taxon>Sacoglossa</taxon>
        <taxon>Placobranchoidea</taxon>
        <taxon>Plakobranchidae</taxon>
        <taxon>Plakobranchus</taxon>
    </lineage>
</organism>
<evidence type="ECO:0000313" key="4">
    <source>
        <dbReference type="Proteomes" id="UP000735302"/>
    </source>
</evidence>
<sequence>MRKMVVIVFLILLDADADEDHDEDDDETSIPNTFTKIILKMCAMFIDGMLGIYHGEKITPCYRFLLIITALDISTLSGSDKMLIDSQKEGRWCKPRVDRDHMCVCDGLCGAPCATPILRGYLTLIRKSIHSRFEAAAECFLHIVAISLATMPPGFLRPQRPSKPGKWREKRLSEANHSGRDERGHFR</sequence>
<dbReference type="Proteomes" id="UP000735302">
    <property type="component" value="Unassembled WGS sequence"/>
</dbReference>
<proteinExistence type="predicted"/>
<evidence type="ECO:0000256" key="1">
    <source>
        <dbReference type="SAM" id="MobiDB-lite"/>
    </source>
</evidence>
<feature type="chain" id="PRO_5043472649" evidence="2">
    <location>
        <begin position="18"/>
        <end position="187"/>
    </location>
</feature>
<feature type="region of interest" description="Disordered" evidence="1">
    <location>
        <begin position="156"/>
        <end position="187"/>
    </location>
</feature>
<keyword evidence="4" id="KW-1185">Reference proteome</keyword>
<evidence type="ECO:0000256" key="2">
    <source>
        <dbReference type="SAM" id="SignalP"/>
    </source>
</evidence>
<accession>A0AAV4ACP0</accession>
<feature type="signal peptide" evidence="2">
    <location>
        <begin position="1"/>
        <end position="17"/>
    </location>
</feature>
<gene>
    <name evidence="3" type="ORF">PoB_003093100</name>
</gene>
<evidence type="ECO:0000313" key="3">
    <source>
        <dbReference type="EMBL" id="GFO04426.1"/>
    </source>
</evidence>